<dbReference type="Gene3D" id="2.60.40.690">
    <property type="entry name" value="Alpha-macroglobulin, receptor-binding domain"/>
    <property type="match status" value="1"/>
</dbReference>
<keyword evidence="2" id="KW-0964">Secreted</keyword>
<dbReference type="AlphaFoldDB" id="A0A2G9S530"/>
<dbReference type="PROSITE" id="PS50189">
    <property type="entry name" value="NTR"/>
    <property type="match status" value="1"/>
</dbReference>
<dbReference type="Proteomes" id="UP000228934">
    <property type="component" value="Unassembled WGS sequence"/>
</dbReference>
<dbReference type="InterPro" id="IPR008993">
    <property type="entry name" value="TIMP-like_OB-fold"/>
</dbReference>
<dbReference type="PANTHER" id="PTHR11412">
    <property type="entry name" value="MACROGLOBULIN / COMPLEMENT"/>
    <property type="match status" value="1"/>
</dbReference>
<dbReference type="InterPro" id="IPR001134">
    <property type="entry name" value="Netrin_domain"/>
</dbReference>
<dbReference type="InterPro" id="IPR011626">
    <property type="entry name" value="Alpha-macroglobulin_TED"/>
</dbReference>
<dbReference type="SMART" id="SM00643">
    <property type="entry name" value="C345C"/>
    <property type="match status" value="1"/>
</dbReference>
<organism evidence="5 6">
    <name type="scientific">Aquarana catesbeiana</name>
    <name type="common">American bullfrog</name>
    <name type="synonym">Rana catesbeiana</name>
    <dbReference type="NCBI Taxonomy" id="8400"/>
    <lineage>
        <taxon>Eukaryota</taxon>
        <taxon>Metazoa</taxon>
        <taxon>Chordata</taxon>
        <taxon>Craniata</taxon>
        <taxon>Vertebrata</taxon>
        <taxon>Euteleostomi</taxon>
        <taxon>Amphibia</taxon>
        <taxon>Batrachia</taxon>
        <taxon>Anura</taxon>
        <taxon>Neobatrachia</taxon>
        <taxon>Ranoidea</taxon>
        <taxon>Ranidae</taxon>
        <taxon>Aquarana</taxon>
    </lineage>
</organism>
<dbReference type="GO" id="GO:0005615">
    <property type="term" value="C:extracellular space"/>
    <property type="evidence" value="ECO:0007669"/>
    <property type="project" value="InterPro"/>
</dbReference>
<keyword evidence="6" id="KW-1185">Reference proteome</keyword>
<dbReference type="Pfam" id="PF07678">
    <property type="entry name" value="TED_complement"/>
    <property type="match status" value="1"/>
</dbReference>
<dbReference type="Gene3D" id="2.20.210.20">
    <property type="match status" value="1"/>
</dbReference>
<dbReference type="Gene3D" id="1.50.10.20">
    <property type="match status" value="1"/>
</dbReference>
<evidence type="ECO:0000256" key="2">
    <source>
        <dbReference type="ARBA" id="ARBA00022525"/>
    </source>
</evidence>
<dbReference type="Gene3D" id="2.40.50.120">
    <property type="match status" value="1"/>
</dbReference>
<accession>A0A2G9S530</accession>
<dbReference type="SMART" id="SM01361">
    <property type="entry name" value="A2M_recep"/>
    <property type="match status" value="1"/>
</dbReference>
<keyword evidence="3" id="KW-1015">Disulfide bond</keyword>
<sequence length="468" mass="53407">GGLAGSSDPDVAITAFVTIALVESQKYCNDYVSNLQLSIDKATQFISEHYGKLTRPHSIALTSYALARAGKLHDSTKLMSVATDRVGSASEKTTVMVFEALAKYQEARENKMALEMDISVQLPERKDPTKYRLNLQNNLNARSDEVTAVYYEIVTEKESECNPFNFTITARDEPHVKRPDNALGTMSVEICFKYRGDKDLTMSIVDVTMMTGYSPDVDDLKRLQNGVDRYISQFEINKGANDKGTLIIYLDKISHTEEECLKFNAHRYFEVGLLQPGSVTIYDYYSPKETRCTKFYHTVAGDHLYGRICQGDVCRCSEGNCLMSQDPAKSYSALERKEKACETGMDYVYKATLLETQYANDFDRYVMRITNVFKNGTDENAKDQKRTFISHVKCREALKFKKGLDYIIFGSFNDVWQTAANTYTYIIGSRSWVEWWPNKRECQNEEYEELCDDFYSLSEDITMFGCGK</sequence>
<name>A0A2G9S530_AQUCT</name>
<evidence type="ECO:0000256" key="3">
    <source>
        <dbReference type="ARBA" id="ARBA00023157"/>
    </source>
</evidence>
<evidence type="ECO:0000313" key="6">
    <source>
        <dbReference type="Proteomes" id="UP000228934"/>
    </source>
</evidence>
<dbReference type="InterPro" id="IPR018933">
    <property type="entry name" value="Netrin_module_non-TIMP"/>
</dbReference>
<evidence type="ECO:0000313" key="5">
    <source>
        <dbReference type="EMBL" id="PIO35210.1"/>
    </source>
</evidence>
<feature type="non-terminal residue" evidence="5">
    <location>
        <position position="1"/>
    </location>
</feature>
<protein>
    <recommendedName>
        <fullName evidence="4">NTR domain-containing protein</fullName>
    </recommendedName>
</protein>
<proteinExistence type="predicted"/>
<dbReference type="Pfam" id="PF01759">
    <property type="entry name" value="NTR"/>
    <property type="match status" value="1"/>
</dbReference>
<dbReference type="PANTHER" id="PTHR11412:SF81">
    <property type="entry name" value="COMPLEMENT C3"/>
    <property type="match status" value="1"/>
</dbReference>
<dbReference type="SUPFAM" id="SSF50242">
    <property type="entry name" value="TIMP-like"/>
    <property type="match status" value="1"/>
</dbReference>
<dbReference type="SUPFAM" id="SSF48239">
    <property type="entry name" value="Terpenoid cyclases/Protein prenyltransferases"/>
    <property type="match status" value="1"/>
</dbReference>
<evidence type="ECO:0000256" key="1">
    <source>
        <dbReference type="ARBA" id="ARBA00004613"/>
    </source>
</evidence>
<dbReference type="InterPro" id="IPR050473">
    <property type="entry name" value="A2M/Complement_sys"/>
</dbReference>
<gene>
    <name evidence="5" type="ORF">AB205_0001940</name>
</gene>
<dbReference type="EMBL" id="KV927110">
    <property type="protein sequence ID" value="PIO35210.1"/>
    <property type="molecule type" value="Genomic_DNA"/>
</dbReference>
<evidence type="ECO:0000259" key="4">
    <source>
        <dbReference type="PROSITE" id="PS50189"/>
    </source>
</evidence>
<dbReference type="Pfam" id="PF07677">
    <property type="entry name" value="A2M_recep"/>
    <property type="match status" value="1"/>
</dbReference>
<dbReference type="SUPFAM" id="SSF49410">
    <property type="entry name" value="Alpha-macroglobulin receptor domain"/>
    <property type="match status" value="1"/>
</dbReference>
<dbReference type="FunFam" id="2.40.50.120:FF:000013">
    <property type="entry name" value="Complement C3"/>
    <property type="match status" value="1"/>
</dbReference>
<comment type="subcellular location">
    <subcellularLocation>
        <location evidence="1">Secreted</location>
    </subcellularLocation>
</comment>
<dbReference type="InterPro" id="IPR009048">
    <property type="entry name" value="A-macroglobulin_rcpt-bd"/>
</dbReference>
<dbReference type="OrthoDB" id="6359008at2759"/>
<feature type="domain" description="NTR" evidence="4">
    <location>
        <begin position="321"/>
        <end position="466"/>
    </location>
</feature>
<reference evidence="6" key="1">
    <citation type="journal article" date="2017" name="Nat. Commun.">
        <title>The North American bullfrog draft genome provides insight into hormonal regulation of long noncoding RNA.</title>
        <authorList>
            <person name="Hammond S.A."/>
            <person name="Warren R.L."/>
            <person name="Vandervalk B.P."/>
            <person name="Kucuk E."/>
            <person name="Khan H."/>
            <person name="Gibb E.A."/>
            <person name="Pandoh P."/>
            <person name="Kirk H."/>
            <person name="Zhao Y."/>
            <person name="Jones M."/>
            <person name="Mungall A.J."/>
            <person name="Coope R."/>
            <person name="Pleasance S."/>
            <person name="Moore R.A."/>
            <person name="Holt R.A."/>
            <person name="Round J.M."/>
            <person name="Ohora S."/>
            <person name="Walle B.V."/>
            <person name="Veldhoen N."/>
            <person name="Helbing C.C."/>
            <person name="Birol I."/>
        </authorList>
    </citation>
    <scope>NUCLEOTIDE SEQUENCE [LARGE SCALE GENOMIC DNA]</scope>
</reference>
<dbReference type="InterPro" id="IPR008930">
    <property type="entry name" value="Terpenoid_cyclase/PrenylTrfase"/>
</dbReference>
<dbReference type="InterPro" id="IPR036595">
    <property type="entry name" value="A-macroglobulin_rcpt-bd_sf"/>
</dbReference>